<comment type="catalytic activity">
    <reaction evidence="3">
        <text>Endohydrolysis of (1-&gt;4)-alpha-D-glucosidic linkages in polysaccharides containing three or more (1-&gt;4)-alpha-linked D-glucose units.</text>
        <dbReference type="EC" id="3.2.1.1"/>
    </reaction>
</comment>
<dbReference type="PATRIC" id="fig|1131455.3.peg.114"/>
<dbReference type="InterPro" id="IPR017853">
    <property type="entry name" value="GH"/>
</dbReference>
<dbReference type="GO" id="GO:0009313">
    <property type="term" value="P:oligosaccharide catabolic process"/>
    <property type="evidence" value="ECO:0007669"/>
    <property type="project" value="TreeGrafter"/>
</dbReference>
<dbReference type="InterPro" id="IPR045857">
    <property type="entry name" value="O16G_dom_2"/>
</dbReference>
<dbReference type="RefSeq" id="WP_004797000.1">
    <property type="nucleotide sequence ID" value="NZ_AJFU01000003.1"/>
</dbReference>
<accession>I1A793</accession>
<dbReference type="InterPro" id="IPR006047">
    <property type="entry name" value="GH13_cat_dom"/>
</dbReference>
<dbReference type="PANTHER" id="PTHR10357">
    <property type="entry name" value="ALPHA-AMYLASE FAMILY MEMBER"/>
    <property type="match status" value="1"/>
</dbReference>
<dbReference type="Proteomes" id="UP000006229">
    <property type="component" value="Unassembled WGS sequence"/>
</dbReference>
<dbReference type="Gene3D" id="3.20.20.80">
    <property type="entry name" value="Glycosidases"/>
    <property type="match status" value="1"/>
</dbReference>
<dbReference type="PANTHER" id="PTHR10357:SF179">
    <property type="entry name" value="NEUTRAL AND BASIC AMINO ACID TRANSPORT PROTEIN RBAT"/>
    <property type="match status" value="1"/>
</dbReference>
<dbReference type="GO" id="GO:0004556">
    <property type="term" value="F:alpha-amylase activity"/>
    <property type="evidence" value="ECO:0007669"/>
    <property type="project" value="UniProtKB-UniRule"/>
</dbReference>
<dbReference type="InterPro" id="IPR006046">
    <property type="entry name" value="Alpha_amylase"/>
</dbReference>
<keyword evidence="3" id="KW-0378">Hydrolase</keyword>
<feature type="domain" description="Glycosyl hydrolase family 13 catalytic" evidence="4">
    <location>
        <begin position="112"/>
        <end position="524"/>
    </location>
</feature>
<sequence length="660" mass="77123">MTYQEIYIKDSFLKYLIKIWIMKKIKKHLFGIAPLLSLPFITISCNSEKFDKETEYKKLKKSKTLLNWGDDNFVDYIKTNNLNNLSYEDELKNVKNIAPFNKDLKRSNVMYQLTVYSFADGNNDGIGDFIGLKNNLDYFSNLGIDTLYLSPFHPSSSYHGYDVIDYTDVAPELGGMKAFDEFLIEAHKRGIRVIMDVVINHTSYEHPWFQKALQNDPKYRNFYYMYDKNINGGEKEQKDDIRHFFRNVYDAKNPKNNPPKSDLKWVGEFWAGMPDLNLKNPEVVKEITNMHKFWAAKGIDGFRYDAFYHIFDSKNKIKGNSSKGEERELFAKFRKEMNEEYKKAEENGISRSSLDAFMFGEWWGDSSDSYAQNNWFNNSGEVALSSLIDGARWKDSTFLILNSDNEVDLINRLTDKNGRKREWIPFLDNHDVDRWINKFRAENFDNEINDQPHKLTDKERNAYISALFSLLSRGGLPTLYNGNEILMQGAPRPRDVNVREAFWWKDVSKNVNFYEKRNPDDHIQTKASTGEGTVESIISNKKSSYNLLSQLISLRKDYKSLSEMDAKYVVPTINEIVEFLPHRDDFSEYNTTLRKNDDGTYILIIYSSSTSEESKIMLGEKYKIKKKFFGDNFTNYIKENREIIKGTGIGKYASFLIEKK</sequence>
<keyword evidence="6" id="KW-1185">Reference proteome</keyword>
<dbReference type="PRINTS" id="PR00110">
    <property type="entry name" value="ALPHAAMYLASE"/>
</dbReference>
<dbReference type="Pfam" id="PF00128">
    <property type="entry name" value="Alpha-amylase"/>
    <property type="match status" value="1"/>
</dbReference>
<keyword evidence="3" id="KW-0326">Glycosidase</keyword>
<dbReference type="SUPFAM" id="SSF51445">
    <property type="entry name" value="(Trans)glycosidases"/>
    <property type="match status" value="1"/>
</dbReference>
<comment type="caution">
    <text evidence="5">The sequence shown here is derived from an EMBL/GenBank/DDBJ whole genome shotgun (WGS) entry which is preliminary data.</text>
</comment>
<dbReference type="AlphaFoldDB" id="I1A793"/>
<evidence type="ECO:0000256" key="2">
    <source>
        <dbReference type="RuleBase" id="RU003615"/>
    </source>
</evidence>
<evidence type="ECO:0000256" key="3">
    <source>
        <dbReference type="RuleBase" id="RU361134"/>
    </source>
</evidence>
<keyword evidence="3" id="KW-0119">Carbohydrate metabolism</keyword>
<evidence type="ECO:0000259" key="4">
    <source>
        <dbReference type="SMART" id="SM00642"/>
    </source>
</evidence>
<dbReference type="EMBL" id="AJFU01000003">
    <property type="protein sequence ID" value="EIE42364.1"/>
    <property type="molecule type" value="Genomic_DNA"/>
</dbReference>
<dbReference type="EC" id="3.2.1.1" evidence="3"/>
<organism evidence="5 6">
    <name type="scientific">Mycoplasmopsis canis UFG4</name>
    <dbReference type="NCBI Taxonomy" id="1131455"/>
    <lineage>
        <taxon>Bacteria</taxon>
        <taxon>Bacillati</taxon>
        <taxon>Mycoplasmatota</taxon>
        <taxon>Mycoplasmoidales</taxon>
        <taxon>Metamycoplasmataceae</taxon>
        <taxon>Mycoplasmopsis</taxon>
    </lineage>
</organism>
<comment type="similarity">
    <text evidence="1 2">Belongs to the glycosyl hydrolase 13 family.</text>
</comment>
<evidence type="ECO:0000313" key="5">
    <source>
        <dbReference type="EMBL" id="EIE42364.1"/>
    </source>
</evidence>
<dbReference type="GO" id="GO:0043169">
    <property type="term" value="F:cation binding"/>
    <property type="evidence" value="ECO:0007669"/>
    <property type="project" value="InterPro"/>
</dbReference>
<dbReference type="SMART" id="SM00642">
    <property type="entry name" value="Aamy"/>
    <property type="match status" value="1"/>
</dbReference>
<evidence type="ECO:0000313" key="6">
    <source>
        <dbReference type="Proteomes" id="UP000006229"/>
    </source>
</evidence>
<protein>
    <recommendedName>
        <fullName evidence="3">Alpha-amylase</fullName>
        <ecNumber evidence="3">3.2.1.1</ecNumber>
    </recommendedName>
</protein>
<dbReference type="Gene3D" id="3.90.400.10">
    <property type="entry name" value="Oligo-1,6-glucosidase, Domain 2"/>
    <property type="match status" value="1"/>
</dbReference>
<dbReference type="OrthoDB" id="9805159at2"/>
<reference evidence="5 6" key="1">
    <citation type="journal article" date="2012" name="J. Bacteriol.">
        <title>Genome annotation of five Mycoplasma canis strains.</title>
        <authorList>
            <person name="Brown D.R."/>
            <person name="May M."/>
            <person name="Michaels D.L."/>
            <person name="Barbet A.F."/>
        </authorList>
    </citation>
    <scope>NUCLEOTIDE SEQUENCE [LARGE SCALE GENOMIC DNA]</scope>
    <source>
        <strain evidence="5 6">UFG4</strain>
    </source>
</reference>
<proteinExistence type="inferred from homology"/>
<evidence type="ECO:0000256" key="1">
    <source>
        <dbReference type="ARBA" id="ARBA00008061"/>
    </source>
</evidence>
<name>I1A793_9BACT</name>
<gene>
    <name evidence="5" type="ORF">MCANUFG4_00573</name>
</gene>